<dbReference type="RefSeq" id="WP_168676942.1">
    <property type="nucleotide sequence ID" value="NZ_JAAXOY010000015.1"/>
</dbReference>
<comment type="caution">
    <text evidence="2">The sequence shown here is derived from an EMBL/GenBank/DDBJ whole genome shotgun (WGS) entry which is preliminary data.</text>
</comment>
<dbReference type="Proteomes" id="UP000777774">
    <property type="component" value="Unassembled WGS sequence"/>
</dbReference>
<organism evidence="2 3">
    <name type="scientific">Cellulomonas septica</name>
    <dbReference type="NCBI Taxonomy" id="285080"/>
    <lineage>
        <taxon>Bacteria</taxon>
        <taxon>Bacillati</taxon>
        <taxon>Actinomycetota</taxon>
        <taxon>Actinomycetes</taxon>
        <taxon>Micrococcales</taxon>
        <taxon>Cellulomonadaceae</taxon>
        <taxon>Cellulomonas</taxon>
    </lineage>
</organism>
<dbReference type="EMBL" id="JAAXOY010000015">
    <property type="protein sequence ID" value="NKY38287.1"/>
    <property type="molecule type" value="Genomic_DNA"/>
</dbReference>
<keyword evidence="3" id="KW-1185">Reference proteome</keyword>
<proteinExistence type="predicted"/>
<evidence type="ECO:0000256" key="1">
    <source>
        <dbReference type="SAM" id="MobiDB-lite"/>
    </source>
</evidence>
<reference evidence="2 3" key="1">
    <citation type="submission" date="2020-04" db="EMBL/GenBank/DDBJ databases">
        <title>MicrobeNet Type strains.</title>
        <authorList>
            <person name="Nicholson A.C."/>
        </authorList>
    </citation>
    <scope>NUCLEOTIDE SEQUENCE [LARGE SCALE GENOMIC DNA]</scope>
    <source>
        <strain evidence="2 3">ATCC BAA-787</strain>
    </source>
</reference>
<name>A0ABX1JX20_9CELL</name>
<accession>A0ABX1JX20</accession>
<sequence>MNPHDNVAPRATAQNLTHAFTDPNPFLSEDRTILVGGRATAMQRGLNTTPERAED</sequence>
<feature type="region of interest" description="Disordered" evidence="1">
    <location>
        <begin position="1"/>
        <end position="24"/>
    </location>
</feature>
<evidence type="ECO:0000313" key="3">
    <source>
        <dbReference type="Proteomes" id="UP000777774"/>
    </source>
</evidence>
<gene>
    <name evidence="2" type="ORF">HGA02_01760</name>
</gene>
<evidence type="ECO:0000313" key="2">
    <source>
        <dbReference type="EMBL" id="NKY38287.1"/>
    </source>
</evidence>
<protein>
    <submittedName>
        <fullName evidence="2">Uncharacterized protein</fullName>
    </submittedName>
</protein>